<proteinExistence type="predicted"/>
<gene>
    <name evidence="1" type="ORF">ACFQ2J_02080</name>
</gene>
<dbReference type="Pfam" id="PF12841">
    <property type="entry name" value="YvrJ"/>
    <property type="match status" value="1"/>
</dbReference>
<protein>
    <submittedName>
        <fullName evidence="1">YvrJ family protein</fullName>
    </submittedName>
</protein>
<dbReference type="InterPro" id="IPR024419">
    <property type="entry name" value="YvrJ"/>
</dbReference>
<dbReference type="Proteomes" id="UP001596990">
    <property type="component" value="Unassembled WGS sequence"/>
</dbReference>
<evidence type="ECO:0000313" key="2">
    <source>
        <dbReference type="Proteomes" id="UP001596990"/>
    </source>
</evidence>
<keyword evidence="2" id="KW-1185">Reference proteome</keyword>
<reference evidence="2" key="1">
    <citation type="journal article" date="2019" name="Int. J. Syst. Evol. Microbiol.">
        <title>The Global Catalogue of Microorganisms (GCM) 10K type strain sequencing project: providing services to taxonomists for standard genome sequencing and annotation.</title>
        <authorList>
            <consortium name="The Broad Institute Genomics Platform"/>
            <consortium name="The Broad Institute Genome Sequencing Center for Infectious Disease"/>
            <person name="Wu L."/>
            <person name="Ma J."/>
        </authorList>
    </citation>
    <scope>NUCLEOTIDE SEQUENCE [LARGE SCALE GENOMIC DNA]</scope>
    <source>
        <strain evidence="2">CCUG 56607</strain>
    </source>
</reference>
<sequence>METWIPFITDVGFPIAVTFYLMHRIEGKLDIMIESLHQLPAKISSR</sequence>
<comment type="caution">
    <text evidence="1">The sequence shown here is derived from an EMBL/GenBank/DDBJ whole genome shotgun (WGS) entry which is preliminary data.</text>
</comment>
<dbReference type="EMBL" id="JBHTKL010000001">
    <property type="protein sequence ID" value="MFD1017974.1"/>
    <property type="molecule type" value="Genomic_DNA"/>
</dbReference>
<name>A0ABW3KXG5_9BACI</name>
<evidence type="ECO:0000313" key="1">
    <source>
        <dbReference type="EMBL" id="MFD1017974.1"/>
    </source>
</evidence>
<dbReference type="RefSeq" id="WP_386056133.1">
    <property type="nucleotide sequence ID" value="NZ_JBHTKL010000001.1"/>
</dbReference>
<organism evidence="1 2">
    <name type="scientific">Thalassobacillus hwangdonensis</name>
    <dbReference type="NCBI Taxonomy" id="546108"/>
    <lineage>
        <taxon>Bacteria</taxon>
        <taxon>Bacillati</taxon>
        <taxon>Bacillota</taxon>
        <taxon>Bacilli</taxon>
        <taxon>Bacillales</taxon>
        <taxon>Bacillaceae</taxon>
        <taxon>Thalassobacillus</taxon>
    </lineage>
</organism>
<accession>A0ABW3KXG5</accession>